<dbReference type="RefSeq" id="WP_208096654.1">
    <property type="nucleotide sequence ID" value="NZ_JAGDYM010000005.1"/>
</dbReference>
<evidence type="ECO:0000256" key="1">
    <source>
        <dbReference type="SAM" id="MobiDB-lite"/>
    </source>
</evidence>
<feature type="region of interest" description="Disordered" evidence="1">
    <location>
        <begin position="1"/>
        <end position="23"/>
    </location>
</feature>
<feature type="transmembrane region" description="Helical" evidence="2">
    <location>
        <begin position="164"/>
        <end position="187"/>
    </location>
</feature>
<dbReference type="AlphaFoldDB" id="A0A939MMM8"/>
<feature type="transmembrane region" description="Helical" evidence="2">
    <location>
        <begin position="87"/>
        <end position="106"/>
    </location>
</feature>
<evidence type="ECO:0000313" key="4">
    <source>
        <dbReference type="Proteomes" id="UP000664382"/>
    </source>
</evidence>
<evidence type="ECO:0000256" key="2">
    <source>
        <dbReference type="SAM" id="Phobius"/>
    </source>
</evidence>
<sequence>MSEAEGRLVSSGNPEHPRVTTREQRRLRSAQLLRAGALLAIGFGIAFSATLHEQLAFDRGVMTIAFALIGLSTLIEYLSLRGTAESWWVAARAVVAFAGAGALIAVVDTAGLALVVAVWALLTALITIMRLTRGAQPGGAAIPSALLSAALAVAVLIVRDDAVAIIGFFGTYAVIRGVFLGIAAFDLRAHGGDADRGGDTTPGDAANERAA</sequence>
<keyword evidence="2" id="KW-0472">Membrane</keyword>
<evidence type="ECO:0000313" key="3">
    <source>
        <dbReference type="EMBL" id="MBO1901251.1"/>
    </source>
</evidence>
<gene>
    <name evidence="3" type="ORF">J4H92_04730</name>
</gene>
<feature type="transmembrane region" description="Helical" evidence="2">
    <location>
        <begin position="32"/>
        <end position="49"/>
    </location>
</feature>
<feature type="transmembrane region" description="Helical" evidence="2">
    <location>
        <begin position="112"/>
        <end position="131"/>
    </location>
</feature>
<organism evidence="3 4">
    <name type="scientific">Leucobacter weissii</name>
    <dbReference type="NCBI Taxonomy" id="1983706"/>
    <lineage>
        <taxon>Bacteria</taxon>
        <taxon>Bacillati</taxon>
        <taxon>Actinomycetota</taxon>
        <taxon>Actinomycetes</taxon>
        <taxon>Micrococcales</taxon>
        <taxon>Microbacteriaceae</taxon>
        <taxon>Leucobacter</taxon>
    </lineage>
</organism>
<reference evidence="3" key="1">
    <citation type="submission" date="2021-03" db="EMBL/GenBank/DDBJ databases">
        <title>Leucobacter chromiisoli sp. nov., isolated from chromium-containing soil of chemical plant.</title>
        <authorList>
            <person name="Xu Z."/>
        </authorList>
    </citation>
    <scope>NUCLEOTIDE SEQUENCE</scope>
    <source>
        <strain evidence="3">S27</strain>
    </source>
</reference>
<keyword evidence="4" id="KW-1185">Reference proteome</keyword>
<keyword evidence="2" id="KW-0812">Transmembrane</keyword>
<dbReference type="Proteomes" id="UP000664382">
    <property type="component" value="Unassembled WGS sequence"/>
</dbReference>
<proteinExistence type="predicted"/>
<keyword evidence="2" id="KW-1133">Transmembrane helix</keyword>
<dbReference type="EMBL" id="JAGDYM010000005">
    <property type="protein sequence ID" value="MBO1901251.1"/>
    <property type="molecule type" value="Genomic_DNA"/>
</dbReference>
<protein>
    <submittedName>
        <fullName evidence="3">Uncharacterized protein</fullName>
    </submittedName>
</protein>
<feature type="transmembrane region" description="Helical" evidence="2">
    <location>
        <begin position="61"/>
        <end position="80"/>
    </location>
</feature>
<name>A0A939MMM8_9MICO</name>
<comment type="caution">
    <text evidence="3">The sequence shown here is derived from an EMBL/GenBank/DDBJ whole genome shotgun (WGS) entry which is preliminary data.</text>
</comment>
<accession>A0A939MMM8</accession>
<feature type="transmembrane region" description="Helical" evidence="2">
    <location>
        <begin position="138"/>
        <end position="158"/>
    </location>
</feature>